<dbReference type="Gene3D" id="1.25.40.90">
    <property type="match status" value="1"/>
</dbReference>
<keyword evidence="3" id="KW-0808">Transferase</keyword>
<dbReference type="OrthoDB" id="21266at2759"/>
<dbReference type="InterPro" id="IPR042326">
    <property type="entry name" value="Ctk3"/>
</dbReference>
<dbReference type="InterPro" id="IPR024637">
    <property type="entry name" value="Ctk3_C"/>
</dbReference>
<keyword evidence="3" id="KW-0418">Kinase</keyword>
<feature type="compositionally biased region" description="Basic and acidic residues" evidence="1">
    <location>
        <begin position="178"/>
        <end position="188"/>
    </location>
</feature>
<dbReference type="GO" id="GO:0032786">
    <property type="term" value="P:positive regulation of DNA-templated transcription, elongation"/>
    <property type="evidence" value="ECO:0007669"/>
    <property type="project" value="InterPro"/>
</dbReference>
<accession>A0A9P6E9S9</accession>
<dbReference type="EMBL" id="MU157890">
    <property type="protein sequence ID" value="KAF9524998.1"/>
    <property type="molecule type" value="Genomic_DNA"/>
</dbReference>
<dbReference type="Proteomes" id="UP000807306">
    <property type="component" value="Unassembled WGS sequence"/>
</dbReference>
<dbReference type="PANTHER" id="PTHR28291">
    <property type="entry name" value="CTD KINASE SUBUNIT GAMMA"/>
    <property type="match status" value="1"/>
</dbReference>
<name>A0A9P6E9S9_9AGAR</name>
<dbReference type="GO" id="GO:0045943">
    <property type="term" value="P:positive regulation of transcription by RNA polymerase I"/>
    <property type="evidence" value="ECO:0007669"/>
    <property type="project" value="TreeGrafter"/>
</dbReference>
<evidence type="ECO:0000313" key="3">
    <source>
        <dbReference type="EMBL" id="KAF9524998.1"/>
    </source>
</evidence>
<dbReference type="PROSITE" id="PS51391">
    <property type="entry name" value="CID"/>
    <property type="match status" value="1"/>
</dbReference>
<dbReference type="Pfam" id="PF12243">
    <property type="entry name" value="CTK3"/>
    <property type="match status" value="1"/>
</dbReference>
<dbReference type="Pfam" id="PF12350">
    <property type="entry name" value="CTK3_C"/>
    <property type="match status" value="1"/>
</dbReference>
<comment type="caution">
    <text evidence="3">The sequence shown here is derived from an EMBL/GenBank/DDBJ whole genome shotgun (WGS) entry which is preliminary data.</text>
</comment>
<reference evidence="3" key="1">
    <citation type="submission" date="2020-11" db="EMBL/GenBank/DDBJ databases">
        <authorList>
            <consortium name="DOE Joint Genome Institute"/>
            <person name="Ahrendt S."/>
            <person name="Riley R."/>
            <person name="Andreopoulos W."/>
            <person name="Labutti K."/>
            <person name="Pangilinan J."/>
            <person name="Ruiz-Duenas F.J."/>
            <person name="Barrasa J.M."/>
            <person name="Sanchez-Garcia M."/>
            <person name="Camarero S."/>
            <person name="Miyauchi S."/>
            <person name="Serrano A."/>
            <person name="Linde D."/>
            <person name="Babiker R."/>
            <person name="Drula E."/>
            <person name="Ayuso-Fernandez I."/>
            <person name="Pacheco R."/>
            <person name="Padilla G."/>
            <person name="Ferreira P."/>
            <person name="Barriuso J."/>
            <person name="Kellner H."/>
            <person name="Castanera R."/>
            <person name="Alfaro M."/>
            <person name="Ramirez L."/>
            <person name="Pisabarro A.G."/>
            <person name="Kuo A."/>
            <person name="Tritt A."/>
            <person name="Lipzen A."/>
            <person name="He G."/>
            <person name="Yan M."/>
            <person name="Ng V."/>
            <person name="Cullen D."/>
            <person name="Martin F."/>
            <person name="Rosso M.-N."/>
            <person name="Henrissat B."/>
            <person name="Hibbett D."/>
            <person name="Martinez A.T."/>
            <person name="Grigoriev I.V."/>
        </authorList>
    </citation>
    <scope>NUCLEOTIDE SEQUENCE</scope>
    <source>
        <strain evidence="3">CBS 506.95</strain>
    </source>
</reference>
<protein>
    <submittedName>
        <fullName evidence="3">CTD kinase subunit gamma CTK3-domain-containing protein</fullName>
    </submittedName>
</protein>
<dbReference type="PANTHER" id="PTHR28291:SF1">
    <property type="entry name" value="CTD KINASE SUBUNIT GAMMA"/>
    <property type="match status" value="1"/>
</dbReference>
<gene>
    <name evidence="3" type="ORF">CPB83DRAFT_819306</name>
</gene>
<feature type="region of interest" description="Disordered" evidence="1">
    <location>
        <begin position="155"/>
        <end position="194"/>
    </location>
</feature>
<organism evidence="3 4">
    <name type="scientific">Crepidotus variabilis</name>
    <dbReference type="NCBI Taxonomy" id="179855"/>
    <lineage>
        <taxon>Eukaryota</taxon>
        <taxon>Fungi</taxon>
        <taxon>Dikarya</taxon>
        <taxon>Basidiomycota</taxon>
        <taxon>Agaricomycotina</taxon>
        <taxon>Agaricomycetes</taxon>
        <taxon>Agaricomycetidae</taxon>
        <taxon>Agaricales</taxon>
        <taxon>Agaricineae</taxon>
        <taxon>Crepidotaceae</taxon>
        <taxon>Crepidotus</taxon>
    </lineage>
</organism>
<evidence type="ECO:0000256" key="1">
    <source>
        <dbReference type="SAM" id="MobiDB-lite"/>
    </source>
</evidence>
<evidence type="ECO:0000313" key="4">
    <source>
        <dbReference type="Proteomes" id="UP000807306"/>
    </source>
</evidence>
<keyword evidence="4" id="KW-1185">Reference proteome</keyword>
<dbReference type="GO" id="GO:0070692">
    <property type="term" value="C:CTDK-1 complex"/>
    <property type="evidence" value="ECO:0007669"/>
    <property type="project" value="InterPro"/>
</dbReference>
<feature type="domain" description="CID" evidence="2">
    <location>
        <begin position="2"/>
        <end position="151"/>
    </location>
</feature>
<evidence type="ECO:0000259" key="2">
    <source>
        <dbReference type="PROSITE" id="PS51391"/>
    </source>
</evidence>
<dbReference type="InterPro" id="IPR006569">
    <property type="entry name" value="CID_dom"/>
</dbReference>
<sequence>MDPFEVRMQFIEHLRRLNASQQSIQKVVGFAVKYFPPCGEDIWDCIVEESAKGSINSRINILYFLDTLCETSLLVKSHSRSEKSRNTNANGLYVQFIARDLERVVRSIVPEGKQGLPNLVNTKQILENWRSKRYIDPQRIDDMLGLLDTRPIAASSDAASTASSKHHSPPHQPLSRNDVTKRIEQDRERHKRLRERRWVQPTLHNPASFQPPQLACFYPLTEPGEGQEELALDIEFENEWETTSDWNEDDVEAIGEEAELAFPVEVDTPMQTSSRSWR</sequence>
<dbReference type="InterPro" id="IPR008942">
    <property type="entry name" value="ENTH_VHS"/>
</dbReference>
<dbReference type="AlphaFoldDB" id="A0A9P6E9S9"/>
<proteinExistence type="predicted"/>
<dbReference type="InterPro" id="IPR024638">
    <property type="entry name" value="Ctk3_N"/>
</dbReference>
<dbReference type="GO" id="GO:0016301">
    <property type="term" value="F:kinase activity"/>
    <property type="evidence" value="ECO:0007669"/>
    <property type="project" value="UniProtKB-KW"/>
</dbReference>